<dbReference type="AlphaFoldDB" id="G3HHG4"/>
<evidence type="ECO:0000256" key="1">
    <source>
        <dbReference type="SAM" id="MobiDB-lite"/>
    </source>
</evidence>
<sequence length="72" mass="8408">MNIVEQMSLLYKCASFGYMSKSGIAGSCGRLIPIFLRMCHTDFHQQWRERRRGGSRKIESGKELRRARKEIT</sequence>
<gene>
    <name evidence="2" type="ORF">I79_010064</name>
</gene>
<accession>G3HHG4</accession>
<protein>
    <submittedName>
        <fullName evidence="2">Uncharacterized protein</fullName>
    </submittedName>
</protein>
<dbReference type="EMBL" id="JH000378">
    <property type="protein sequence ID" value="EGV92853.1"/>
    <property type="molecule type" value="Genomic_DNA"/>
</dbReference>
<organism evidence="2 3">
    <name type="scientific">Cricetulus griseus</name>
    <name type="common">Chinese hamster</name>
    <name type="synonym">Cricetulus barabensis griseus</name>
    <dbReference type="NCBI Taxonomy" id="10029"/>
    <lineage>
        <taxon>Eukaryota</taxon>
        <taxon>Metazoa</taxon>
        <taxon>Chordata</taxon>
        <taxon>Craniata</taxon>
        <taxon>Vertebrata</taxon>
        <taxon>Euteleostomi</taxon>
        <taxon>Mammalia</taxon>
        <taxon>Eutheria</taxon>
        <taxon>Euarchontoglires</taxon>
        <taxon>Glires</taxon>
        <taxon>Rodentia</taxon>
        <taxon>Myomorpha</taxon>
        <taxon>Muroidea</taxon>
        <taxon>Cricetidae</taxon>
        <taxon>Cricetinae</taxon>
        <taxon>Cricetulus</taxon>
    </lineage>
</organism>
<reference evidence="3" key="1">
    <citation type="journal article" date="2011" name="Nat. Biotechnol.">
        <title>The genomic sequence of the Chinese hamster ovary (CHO)-K1 cell line.</title>
        <authorList>
            <person name="Xu X."/>
            <person name="Nagarajan H."/>
            <person name="Lewis N.E."/>
            <person name="Pan S."/>
            <person name="Cai Z."/>
            <person name="Liu X."/>
            <person name="Chen W."/>
            <person name="Xie M."/>
            <person name="Wang W."/>
            <person name="Hammond S."/>
            <person name="Andersen M.R."/>
            <person name="Neff N."/>
            <person name="Passarelli B."/>
            <person name="Koh W."/>
            <person name="Fan H.C."/>
            <person name="Wang J."/>
            <person name="Gui Y."/>
            <person name="Lee K.H."/>
            <person name="Betenbaugh M.J."/>
            <person name="Quake S.R."/>
            <person name="Famili I."/>
            <person name="Palsson B.O."/>
            <person name="Wang J."/>
        </authorList>
    </citation>
    <scope>NUCLEOTIDE SEQUENCE [LARGE SCALE GENOMIC DNA]</scope>
    <source>
        <strain evidence="3">CHO K1 cell line</strain>
    </source>
</reference>
<name>G3HHG4_CRIGR</name>
<evidence type="ECO:0000313" key="2">
    <source>
        <dbReference type="EMBL" id="EGV92853.1"/>
    </source>
</evidence>
<feature type="compositionally biased region" description="Basic and acidic residues" evidence="1">
    <location>
        <begin position="56"/>
        <end position="72"/>
    </location>
</feature>
<feature type="region of interest" description="Disordered" evidence="1">
    <location>
        <begin position="50"/>
        <end position="72"/>
    </location>
</feature>
<proteinExistence type="predicted"/>
<dbReference type="Proteomes" id="UP000001075">
    <property type="component" value="Unassembled WGS sequence"/>
</dbReference>
<evidence type="ECO:0000313" key="3">
    <source>
        <dbReference type="Proteomes" id="UP000001075"/>
    </source>
</evidence>
<dbReference type="InParanoid" id="G3HHG4"/>